<dbReference type="GO" id="GO:0010333">
    <property type="term" value="F:terpene synthase activity"/>
    <property type="evidence" value="ECO:0007669"/>
    <property type="project" value="InterPro"/>
</dbReference>
<comment type="caution">
    <text evidence="6">The sequence shown here is derived from an EMBL/GenBank/DDBJ whole genome shotgun (WGS) entry which is preliminary data.</text>
</comment>
<dbReference type="Gene3D" id="1.10.600.10">
    <property type="entry name" value="Farnesyl Diphosphate Synthase"/>
    <property type="match status" value="2"/>
</dbReference>
<dbReference type="SUPFAM" id="SSF48576">
    <property type="entry name" value="Terpenoid synthases"/>
    <property type="match status" value="1"/>
</dbReference>
<evidence type="ECO:0000256" key="1">
    <source>
        <dbReference type="ARBA" id="ARBA00001946"/>
    </source>
</evidence>
<dbReference type="Gene3D" id="1.50.10.130">
    <property type="entry name" value="Terpene synthase, N-terminal domain"/>
    <property type="match status" value="1"/>
</dbReference>
<evidence type="ECO:0000259" key="5">
    <source>
        <dbReference type="Pfam" id="PF03936"/>
    </source>
</evidence>
<comment type="cofactor">
    <cofactor evidence="1">
        <name>Mg(2+)</name>
        <dbReference type="ChEBI" id="CHEBI:18420"/>
    </cofactor>
</comment>
<dbReference type="InterPro" id="IPR008949">
    <property type="entry name" value="Isoprenoid_synthase_dom_sf"/>
</dbReference>
<gene>
    <name evidence="6" type="ORF">C3L33_11940</name>
</gene>
<feature type="domain" description="Terpene synthase N-terminal" evidence="4">
    <location>
        <begin position="49"/>
        <end position="168"/>
    </location>
</feature>
<keyword evidence="3" id="KW-0460">Magnesium</keyword>
<dbReference type="InterPro" id="IPR050148">
    <property type="entry name" value="Terpene_synthase-like"/>
</dbReference>
<dbReference type="SUPFAM" id="SSF48239">
    <property type="entry name" value="Terpenoid cyclases/Protein prenyltransferases"/>
    <property type="match status" value="1"/>
</dbReference>
<protein>
    <submittedName>
        <fullName evidence="6">Uncharacterized protein</fullName>
    </submittedName>
</protein>
<evidence type="ECO:0000313" key="6">
    <source>
        <dbReference type="EMBL" id="KAE9456154.1"/>
    </source>
</evidence>
<dbReference type="AlphaFoldDB" id="A0A6A4LI63"/>
<dbReference type="InterPro" id="IPR001906">
    <property type="entry name" value="Terpene_synth_N"/>
</dbReference>
<reference evidence="6 7" key="1">
    <citation type="journal article" date="2019" name="Genome Biol. Evol.">
        <title>The Rhododendron genome and chromosomal organization provide insight into shared whole-genome duplications across the heath family (Ericaceae).</title>
        <authorList>
            <person name="Soza V.L."/>
            <person name="Lindsley D."/>
            <person name="Waalkes A."/>
            <person name="Ramage E."/>
            <person name="Patwardhan R.P."/>
            <person name="Burton J.N."/>
            <person name="Adey A."/>
            <person name="Kumar A."/>
            <person name="Qiu R."/>
            <person name="Shendure J."/>
            <person name="Hall B."/>
        </authorList>
    </citation>
    <scope>NUCLEOTIDE SEQUENCE [LARGE SCALE GENOMIC DNA]</scope>
    <source>
        <strain evidence="6">RSF 1966-606</strain>
    </source>
</reference>
<feature type="non-terminal residue" evidence="6">
    <location>
        <position position="1"/>
    </location>
</feature>
<evidence type="ECO:0000259" key="4">
    <source>
        <dbReference type="Pfam" id="PF01397"/>
    </source>
</evidence>
<dbReference type="InterPro" id="IPR044814">
    <property type="entry name" value="Terpene_cyclase_plant_C1"/>
</dbReference>
<dbReference type="Proteomes" id="UP000428333">
    <property type="component" value="Linkage Group LG07"/>
</dbReference>
<name>A0A6A4LI63_9ERIC</name>
<organism evidence="6 7">
    <name type="scientific">Rhododendron williamsianum</name>
    <dbReference type="NCBI Taxonomy" id="262921"/>
    <lineage>
        <taxon>Eukaryota</taxon>
        <taxon>Viridiplantae</taxon>
        <taxon>Streptophyta</taxon>
        <taxon>Embryophyta</taxon>
        <taxon>Tracheophyta</taxon>
        <taxon>Spermatophyta</taxon>
        <taxon>Magnoliopsida</taxon>
        <taxon>eudicotyledons</taxon>
        <taxon>Gunneridae</taxon>
        <taxon>Pentapetalae</taxon>
        <taxon>asterids</taxon>
        <taxon>Ericales</taxon>
        <taxon>Ericaceae</taxon>
        <taxon>Ericoideae</taxon>
        <taxon>Rhodoreae</taxon>
        <taxon>Rhododendron</taxon>
    </lineage>
</organism>
<dbReference type="InterPro" id="IPR036965">
    <property type="entry name" value="Terpene_synth_N_sf"/>
</dbReference>
<feature type="domain" description="Terpene synthase metal-binding" evidence="5">
    <location>
        <begin position="316"/>
        <end position="402"/>
    </location>
</feature>
<dbReference type="Pfam" id="PF01397">
    <property type="entry name" value="Terpene_synth"/>
    <property type="match status" value="1"/>
</dbReference>
<dbReference type="CDD" id="cd00684">
    <property type="entry name" value="Terpene_cyclase_plant_C1"/>
    <property type="match status" value="1"/>
</dbReference>
<dbReference type="GO" id="GO:0016102">
    <property type="term" value="P:diterpenoid biosynthetic process"/>
    <property type="evidence" value="ECO:0007669"/>
    <property type="project" value="InterPro"/>
</dbReference>
<dbReference type="PANTHER" id="PTHR31225:SF252">
    <property type="entry name" value="TERPENE SYNTHASE 12-RELATED"/>
    <property type="match status" value="1"/>
</dbReference>
<sequence>MADQDSQQTSKRRSANYQPTAWNSDFIKSLKNHNVDEKQMQRAEKLKGEEDITTALDRILMSTINGTNLRVDQQISVHATALCFRLCRQHGYEASQDVFQRFKDKSGNFMESLCKDTKGLLSLYEASYLSFEGENLMEEAKVFTNKHLKGIKGKMVDKDLVEQIDHALEMPMHHRVLRLEARWYVEAYGKRKDVNHLLLEMAKLDLNMVQSLLQGELKDMSRWWEDIGLGKKLSFTRDRLVECFFWSVGMVFNPKFSDCRKSLTKLGAIITTIDDVYDIYGYLDELQLFTAAVDRWDIKAVETLPDYMKFSISVPQWVDLCKAFLLEAKWCFEKETPTFKAYLENAVVSASMMLISVHGYFLLTETITKEALEWLEKKESYHPLMECPSLIFRLSNDLATAKVCQLFT</sequence>
<evidence type="ECO:0000256" key="3">
    <source>
        <dbReference type="ARBA" id="ARBA00022842"/>
    </source>
</evidence>
<keyword evidence="7" id="KW-1185">Reference proteome</keyword>
<feature type="non-terminal residue" evidence="6">
    <location>
        <position position="408"/>
    </location>
</feature>
<evidence type="ECO:0000256" key="2">
    <source>
        <dbReference type="ARBA" id="ARBA00022723"/>
    </source>
</evidence>
<feature type="domain" description="Terpene synthase metal-binding" evidence="5">
    <location>
        <begin position="226"/>
        <end position="311"/>
    </location>
</feature>
<dbReference type="EMBL" id="QEFC01001756">
    <property type="protein sequence ID" value="KAE9456154.1"/>
    <property type="molecule type" value="Genomic_DNA"/>
</dbReference>
<proteinExistence type="predicted"/>
<dbReference type="PANTHER" id="PTHR31225">
    <property type="entry name" value="OS04G0344100 PROTEIN-RELATED"/>
    <property type="match status" value="1"/>
</dbReference>
<keyword evidence="2" id="KW-0479">Metal-binding</keyword>
<accession>A0A6A4LI63</accession>
<dbReference type="InterPro" id="IPR008930">
    <property type="entry name" value="Terpenoid_cyclase/PrenylTrfase"/>
</dbReference>
<dbReference type="GO" id="GO:0000287">
    <property type="term" value="F:magnesium ion binding"/>
    <property type="evidence" value="ECO:0007669"/>
    <property type="project" value="InterPro"/>
</dbReference>
<dbReference type="OrthoDB" id="1936865at2759"/>
<dbReference type="InterPro" id="IPR005630">
    <property type="entry name" value="Terpene_synthase_metal-bd"/>
</dbReference>
<evidence type="ECO:0000313" key="7">
    <source>
        <dbReference type="Proteomes" id="UP000428333"/>
    </source>
</evidence>
<dbReference type="Pfam" id="PF03936">
    <property type="entry name" value="Terpene_synth_C"/>
    <property type="match status" value="2"/>
</dbReference>